<gene>
    <name evidence="5" type="ORF">AWRI4233_LOCUS3488</name>
</gene>
<dbReference type="PANTHER" id="PTHR12217">
    <property type="entry name" value="EUKARYOTIC TRANSLATION INITIATION FACTOR 2D"/>
    <property type="match status" value="1"/>
</dbReference>
<protein>
    <submittedName>
        <fullName evidence="5">Uncharacterized protein</fullName>
    </submittedName>
</protein>
<organism evidence="5 6">
    <name type="scientific">Aureobasidium mustum</name>
    <dbReference type="NCBI Taxonomy" id="2773714"/>
    <lineage>
        <taxon>Eukaryota</taxon>
        <taxon>Fungi</taxon>
        <taxon>Dikarya</taxon>
        <taxon>Ascomycota</taxon>
        <taxon>Pezizomycotina</taxon>
        <taxon>Dothideomycetes</taxon>
        <taxon>Dothideomycetidae</taxon>
        <taxon>Dothideales</taxon>
        <taxon>Saccotheciaceae</taxon>
        <taxon>Aureobasidium</taxon>
    </lineage>
</organism>
<name>A0A9N8PEJ2_9PEZI</name>
<dbReference type="CDD" id="cd11608">
    <property type="entry name" value="eIF2D_C"/>
    <property type="match status" value="1"/>
</dbReference>
<keyword evidence="6" id="KW-1185">Reference proteome</keyword>
<dbReference type="NCBIfam" id="TIGR00451">
    <property type="entry name" value="unchar_dom_2"/>
    <property type="match status" value="1"/>
</dbReference>
<dbReference type="Pfam" id="PF25304">
    <property type="entry name" value="WHD_eIF2D"/>
    <property type="match status" value="1"/>
</dbReference>
<feature type="region of interest" description="Disordered" evidence="2">
    <location>
        <begin position="408"/>
        <end position="431"/>
    </location>
</feature>
<dbReference type="GO" id="GO:0003723">
    <property type="term" value="F:RNA binding"/>
    <property type="evidence" value="ECO:0007669"/>
    <property type="project" value="InterPro"/>
</dbReference>
<dbReference type="InterPro" id="IPR039759">
    <property type="entry name" value="eIF2D_SUI1"/>
</dbReference>
<dbReference type="InterPro" id="IPR057429">
    <property type="entry name" value="WH_eIF2D"/>
</dbReference>
<evidence type="ECO:0000313" key="5">
    <source>
        <dbReference type="EMBL" id="CAD0091791.1"/>
    </source>
</evidence>
<dbReference type="CDD" id="cd21156">
    <property type="entry name" value="PUA_eIF2d-like"/>
    <property type="match status" value="1"/>
</dbReference>
<accession>A0A9N8PEJ2</accession>
<feature type="region of interest" description="Disordered" evidence="2">
    <location>
        <begin position="1"/>
        <end position="21"/>
    </location>
</feature>
<dbReference type="PROSITE" id="PS50890">
    <property type="entry name" value="PUA"/>
    <property type="match status" value="1"/>
</dbReference>
<dbReference type="EMBL" id="CAIJEO010000004">
    <property type="protein sequence ID" value="CAD0091791.1"/>
    <property type="molecule type" value="Genomic_DNA"/>
</dbReference>
<dbReference type="InterPro" id="IPR058886">
    <property type="entry name" value="SWIB_eIF2D"/>
</dbReference>
<dbReference type="InterPro" id="IPR039757">
    <property type="entry name" value="EIF2D"/>
</dbReference>
<dbReference type="Pfam" id="PF26292">
    <property type="entry name" value="PUA_elF2D"/>
    <property type="match status" value="1"/>
</dbReference>
<evidence type="ECO:0000256" key="2">
    <source>
        <dbReference type="SAM" id="MobiDB-lite"/>
    </source>
</evidence>
<dbReference type="PANTHER" id="PTHR12217:SF4">
    <property type="entry name" value="EUKARYOTIC TRANSLATION INITIATION FACTOR 2D"/>
    <property type="match status" value="1"/>
</dbReference>
<dbReference type="InterPro" id="IPR048248">
    <property type="entry name" value="PUA_eIF2d-like"/>
</dbReference>
<comment type="caution">
    <text evidence="5">The sequence shown here is derived from an EMBL/GenBank/DDBJ whole genome shotgun (WGS) entry which is preliminary data.</text>
</comment>
<dbReference type="Pfam" id="PF26291">
    <property type="entry name" value="SWIB_eIF2D"/>
    <property type="match status" value="1"/>
</dbReference>
<dbReference type="PROSITE" id="PS51925">
    <property type="entry name" value="SWIB_MDM2"/>
    <property type="match status" value="1"/>
</dbReference>
<dbReference type="SUPFAM" id="SSF88697">
    <property type="entry name" value="PUA domain-like"/>
    <property type="match status" value="1"/>
</dbReference>
<dbReference type="OrthoDB" id="199771at2759"/>
<dbReference type="PROSITE" id="PS50296">
    <property type="entry name" value="SUI1"/>
    <property type="match status" value="1"/>
</dbReference>
<dbReference type="InterPro" id="IPR036877">
    <property type="entry name" value="SUI1_dom_sf"/>
</dbReference>
<dbReference type="Gene3D" id="3.30.780.10">
    <property type="entry name" value="SUI1-like domain"/>
    <property type="match status" value="1"/>
</dbReference>
<dbReference type="Pfam" id="PF01253">
    <property type="entry name" value="SUI1"/>
    <property type="match status" value="1"/>
</dbReference>
<dbReference type="FunFam" id="3.30.780.10:FF:000008">
    <property type="entry name" value="eukaryotic translation initiation factor 2D"/>
    <property type="match status" value="1"/>
</dbReference>
<feature type="domain" description="DM2" evidence="4">
    <location>
        <begin position="439"/>
        <end position="528"/>
    </location>
</feature>
<dbReference type="Proteomes" id="UP000714618">
    <property type="component" value="Unassembled WGS sequence"/>
</dbReference>
<proteinExistence type="inferred from homology"/>
<dbReference type="GO" id="GO:0003743">
    <property type="term" value="F:translation initiation factor activity"/>
    <property type="evidence" value="ECO:0007669"/>
    <property type="project" value="InterPro"/>
</dbReference>
<dbReference type="Gene3D" id="1.10.245.10">
    <property type="entry name" value="SWIB/MDM2 domain"/>
    <property type="match status" value="1"/>
</dbReference>
<evidence type="ECO:0000256" key="1">
    <source>
        <dbReference type="ARBA" id="ARBA00010359"/>
    </source>
</evidence>
<dbReference type="Gene3D" id="3.10.400.20">
    <property type="match status" value="1"/>
</dbReference>
<evidence type="ECO:0000259" key="4">
    <source>
        <dbReference type="PROSITE" id="PS51925"/>
    </source>
</evidence>
<feature type="domain" description="SUI1" evidence="3">
    <location>
        <begin position="556"/>
        <end position="632"/>
    </location>
</feature>
<dbReference type="InterPro" id="IPR001950">
    <property type="entry name" value="SUI1"/>
</dbReference>
<dbReference type="InterPro" id="IPR015947">
    <property type="entry name" value="PUA-like_sf"/>
</dbReference>
<dbReference type="InterPro" id="IPR036885">
    <property type="entry name" value="SWIB_MDM2_dom_sf"/>
</dbReference>
<evidence type="ECO:0000313" key="6">
    <source>
        <dbReference type="Proteomes" id="UP000714618"/>
    </source>
</evidence>
<evidence type="ECO:0000259" key="3">
    <source>
        <dbReference type="PROSITE" id="PS50296"/>
    </source>
</evidence>
<dbReference type="GO" id="GO:0001731">
    <property type="term" value="P:formation of translation preinitiation complex"/>
    <property type="evidence" value="ECO:0007669"/>
    <property type="project" value="InterPro"/>
</dbReference>
<feature type="region of interest" description="Disordered" evidence="2">
    <location>
        <begin position="255"/>
        <end position="277"/>
    </location>
</feature>
<dbReference type="AlphaFoldDB" id="A0A9N8PEJ2"/>
<sequence length="692" mass="74775">MFKKKPTVKPLAPLRSSDRRKTADSIIAEYGLQPKANDDTNVEDKAAATAETTALRNALLPDGIQTARFTTTHGPDLKQVSGTVYVGAYPGDDARVLWFKIEDRMYPTVYTLWKQPGIVPLLHTPGFVVQKLQGGADLMTPGLANGPPFHPKATKGAVVAIASLEQPSVPVAVGACLIDVSSLGAVQGSRGHAVQNMHWAGDEIWSYSNSNKPGLSPPESLEGWLASKDDEEKLAEQASELTIDDEEEDQGGVILDKSASDQPDPSEGLGEDAPAHEGLVEQVEIKELTTKEIDDAFRKAFLYGVYHHKESNSNQPNFGLEFPLTQSFVMSNLVQPFLPAYTPDQANSLQIKKSSYKNIKKFIKSLDKAKIVKTKERDQHETIILDIDFEDAAIVDFKPYRLPKKETAAGTSLGRGAKATAEPDSTADSSIGQKLEKQQYYKLKERLLPLFEPAGASSQSLFTAAEIKPIVTAYIEAENLVNAKNKRLVTLNPTLANAVFDGSTSLDKEVLAKGSVPRDALFDRILQTCVPHYAIIRTSPSASSTPKPKSGTAPKIKITLETRSGNKTVTKISGVEAYFVPPQPLADELRKVCAGSSSVEQLHGSSPKAPVMEIMIQGPQKEAVMKALEKRGVRPAYNSACLKRLLLAILLCEGVPSRSVGSGLFLELSIDEEAGNPVLAPLVADSSNAAMV</sequence>
<dbReference type="InterPro" id="IPR003121">
    <property type="entry name" value="SWIB_MDM2_domain"/>
</dbReference>
<dbReference type="SUPFAM" id="SSF47592">
    <property type="entry name" value="SWIB/MDM2 domain"/>
    <property type="match status" value="1"/>
</dbReference>
<comment type="similarity">
    <text evidence="1">Belongs to the eIF2D family.</text>
</comment>
<reference evidence="5" key="1">
    <citation type="submission" date="2020-06" db="EMBL/GenBank/DDBJ databases">
        <authorList>
            <person name="Onetto C."/>
        </authorList>
    </citation>
    <scope>NUCLEOTIDE SEQUENCE</scope>
</reference>
<dbReference type="SUPFAM" id="SSF55159">
    <property type="entry name" value="eIF1-like"/>
    <property type="match status" value="1"/>
</dbReference>
<dbReference type="InterPro" id="IPR004521">
    <property type="entry name" value="Uncharacterised_CHP00451"/>
</dbReference>